<name>A0A1H6FKL7_THEAL</name>
<sequence length="96" mass="10424">MTLSPRDTQPPDRLTLWPVGDGRFGLDVWWTGRHGLASAEQLRSALDASGLNSRIIQSIDGRSWALRVGPIDERETARVVSHFLAVATAGVPPPPV</sequence>
<organism evidence="1 2">
    <name type="scientific">Thermoleophilum album</name>
    <dbReference type="NCBI Taxonomy" id="29539"/>
    <lineage>
        <taxon>Bacteria</taxon>
        <taxon>Bacillati</taxon>
        <taxon>Actinomycetota</taxon>
        <taxon>Thermoleophilia</taxon>
        <taxon>Thermoleophilales</taxon>
        <taxon>Thermoleophilaceae</taxon>
        <taxon>Thermoleophilum</taxon>
    </lineage>
</organism>
<keyword evidence="2" id="KW-1185">Reference proteome</keyword>
<dbReference type="STRING" id="29539.SAMN02745716_0757"/>
<accession>A0A1H6FKL7</accession>
<dbReference type="RefSeq" id="WP_218138233.1">
    <property type="nucleotide sequence ID" value="NZ_FNWJ01000001.1"/>
</dbReference>
<reference evidence="2" key="1">
    <citation type="submission" date="2016-10" db="EMBL/GenBank/DDBJ databases">
        <authorList>
            <person name="Varghese N."/>
            <person name="Submissions S."/>
        </authorList>
    </citation>
    <scope>NUCLEOTIDE SEQUENCE [LARGE SCALE GENOMIC DNA]</scope>
    <source>
        <strain evidence="2">ATCC 35263</strain>
    </source>
</reference>
<evidence type="ECO:0000313" key="1">
    <source>
        <dbReference type="EMBL" id="SEH11407.1"/>
    </source>
</evidence>
<dbReference type="EMBL" id="FNWJ01000001">
    <property type="protein sequence ID" value="SEH11407.1"/>
    <property type="molecule type" value="Genomic_DNA"/>
</dbReference>
<proteinExistence type="predicted"/>
<protein>
    <recommendedName>
        <fullName evidence="3">Sporulation related domain-containing protein</fullName>
    </recommendedName>
</protein>
<gene>
    <name evidence="1" type="ORF">SAMN02745716_0757</name>
</gene>
<dbReference type="AlphaFoldDB" id="A0A1H6FKL7"/>
<evidence type="ECO:0008006" key="3">
    <source>
        <dbReference type="Google" id="ProtNLM"/>
    </source>
</evidence>
<dbReference type="Proteomes" id="UP000222056">
    <property type="component" value="Unassembled WGS sequence"/>
</dbReference>
<evidence type="ECO:0000313" key="2">
    <source>
        <dbReference type="Proteomes" id="UP000222056"/>
    </source>
</evidence>